<dbReference type="Proteomes" id="UP000436088">
    <property type="component" value="Unassembled WGS sequence"/>
</dbReference>
<keyword evidence="3" id="KW-0630">Potassium</keyword>
<evidence type="ECO:0000256" key="3">
    <source>
        <dbReference type="ARBA" id="ARBA00022958"/>
    </source>
</evidence>
<reference evidence="6" key="1">
    <citation type="submission" date="2019-09" db="EMBL/GenBank/DDBJ databases">
        <title>Draft genome information of white flower Hibiscus syriacus.</title>
        <authorList>
            <person name="Kim Y.-M."/>
        </authorList>
    </citation>
    <scope>NUCLEOTIDE SEQUENCE [LARGE SCALE GENOMIC DNA]</scope>
    <source>
        <strain evidence="6">YM2019G1</strain>
    </source>
</reference>
<proteinExistence type="predicted"/>
<dbReference type="InterPro" id="IPR050794">
    <property type="entry name" value="CPA2_transporter"/>
</dbReference>
<keyword evidence="2" id="KW-0633">Potassium transport</keyword>
<dbReference type="PANTHER" id="PTHR32468:SF17">
    <property type="entry name" value="CATION_H(+) ANTIPORTER 4"/>
    <property type="match status" value="1"/>
</dbReference>
<dbReference type="GO" id="GO:0006813">
    <property type="term" value="P:potassium ion transport"/>
    <property type="evidence" value="ECO:0007669"/>
    <property type="project" value="UniProtKB-KW"/>
</dbReference>
<keyword evidence="4" id="KW-0406">Ion transport</keyword>
<accession>A0A6A2YV35</accession>
<evidence type="ECO:0000313" key="6">
    <source>
        <dbReference type="EMBL" id="KAE8682882.1"/>
    </source>
</evidence>
<evidence type="ECO:0000256" key="1">
    <source>
        <dbReference type="ARBA" id="ARBA00022448"/>
    </source>
</evidence>
<evidence type="ECO:0000256" key="2">
    <source>
        <dbReference type="ARBA" id="ARBA00022538"/>
    </source>
</evidence>
<dbReference type="GO" id="GO:0012505">
    <property type="term" value="C:endomembrane system"/>
    <property type="evidence" value="ECO:0007669"/>
    <property type="project" value="TreeGrafter"/>
</dbReference>
<dbReference type="EMBL" id="VEPZ02001277">
    <property type="protein sequence ID" value="KAE8682882.1"/>
    <property type="molecule type" value="Genomic_DNA"/>
</dbReference>
<keyword evidence="1" id="KW-0813">Transport</keyword>
<dbReference type="GO" id="GO:0006885">
    <property type="term" value="P:regulation of pH"/>
    <property type="evidence" value="ECO:0007669"/>
    <property type="project" value="TreeGrafter"/>
</dbReference>
<organism evidence="6 7">
    <name type="scientific">Hibiscus syriacus</name>
    <name type="common">Rose of Sharon</name>
    <dbReference type="NCBI Taxonomy" id="106335"/>
    <lineage>
        <taxon>Eukaryota</taxon>
        <taxon>Viridiplantae</taxon>
        <taxon>Streptophyta</taxon>
        <taxon>Embryophyta</taxon>
        <taxon>Tracheophyta</taxon>
        <taxon>Spermatophyta</taxon>
        <taxon>Magnoliopsida</taxon>
        <taxon>eudicotyledons</taxon>
        <taxon>Gunneridae</taxon>
        <taxon>Pentapetalae</taxon>
        <taxon>rosids</taxon>
        <taxon>malvids</taxon>
        <taxon>Malvales</taxon>
        <taxon>Malvaceae</taxon>
        <taxon>Malvoideae</taxon>
        <taxon>Hibiscus</taxon>
    </lineage>
</organism>
<feature type="domain" description="Cation/H(+) antiporter central" evidence="5">
    <location>
        <begin position="10"/>
        <end position="96"/>
    </location>
</feature>
<evidence type="ECO:0000256" key="4">
    <source>
        <dbReference type="ARBA" id="ARBA00023065"/>
    </source>
</evidence>
<dbReference type="InterPro" id="IPR057291">
    <property type="entry name" value="CHX17_2nd"/>
</dbReference>
<evidence type="ECO:0000259" key="5">
    <source>
        <dbReference type="Pfam" id="PF23256"/>
    </source>
</evidence>
<sequence length="241" mass="27171">MPNGPHSESVVFTFNQFERDNSEAVSVNVFTAVSPPNLMYEDICNLAMNRSTSFIILPFHRRWYVDGTIETEDDNVRRLNLDILEKAPCSVGILVEGRRNLRSTNLRGTSSSPSSNNSSTFNIAVIILGGRDDWEAIALGDNDQTFDNKMLRPIRETVDLTYVEEQVNDGPETSSFLRSVVENYQLIIVGRRYNSEDPLTSGLREWCEFQELGVIGDLLSSTDIIGNYSLLIVQQQQLWPG</sequence>
<dbReference type="AlphaFoldDB" id="A0A6A2YV35"/>
<evidence type="ECO:0000313" key="7">
    <source>
        <dbReference type="Proteomes" id="UP000436088"/>
    </source>
</evidence>
<dbReference type="PANTHER" id="PTHR32468">
    <property type="entry name" value="CATION/H + ANTIPORTER"/>
    <property type="match status" value="1"/>
</dbReference>
<protein>
    <submittedName>
        <fullName evidence="6">Cation/H+ exchanger 4</fullName>
    </submittedName>
</protein>
<comment type="caution">
    <text evidence="6">The sequence shown here is derived from an EMBL/GenBank/DDBJ whole genome shotgun (WGS) entry which is preliminary data.</text>
</comment>
<dbReference type="Pfam" id="PF23256">
    <property type="entry name" value="CHX17_2nd"/>
    <property type="match status" value="1"/>
</dbReference>
<keyword evidence="7" id="KW-1185">Reference proteome</keyword>
<dbReference type="GO" id="GO:0098662">
    <property type="term" value="P:inorganic cation transmembrane transport"/>
    <property type="evidence" value="ECO:0007669"/>
    <property type="project" value="TreeGrafter"/>
</dbReference>
<name>A0A6A2YV35_HIBSY</name>
<gene>
    <name evidence="6" type="ORF">F3Y22_tig00111234pilonHSYRG00125</name>
</gene>